<evidence type="ECO:0000313" key="2">
    <source>
        <dbReference type="Proteomes" id="UP000281553"/>
    </source>
</evidence>
<name>A0A3P7MAL4_DIBLA</name>
<proteinExistence type="predicted"/>
<evidence type="ECO:0000313" key="1">
    <source>
        <dbReference type="EMBL" id="VDN26545.1"/>
    </source>
</evidence>
<keyword evidence="2" id="KW-1185">Reference proteome</keyword>
<accession>A0A3P7MAL4</accession>
<dbReference type="EMBL" id="UYRU01076067">
    <property type="protein sequence ID" value="VDN26545.1"/>
    <property type="molecule type" value="Genomic_DNA"/>
</dbReference>
<dbReference type="Proteomes" id="UP000281553">
    <property type="component" value="Unassembled WGS sequence"/>
</dbReference>
<sequence length="41" mass="4581">MRTHFTFDGTSYEQVKGTPMGLQISGIVEEAVLQRLKSLVL</sequence>
<reference evidence="1 2" key="1">
    <citation type="submission" date="2018-11" db="EMBL/GenBank/DDBJ databases">
        <authorList>
            <consortium name="Pathogen Informatics"/>
        </authorList>
    </citation>
    <scope>NUCLEOTIDE SEQUENCE [LARGE SCALE GENOMIC DNA]</scope>
</reference>
<gene>
    <name evidence="1" type="ORF">DILT_LOCUS14827</name>
</gene>
<protein>
    <submittedName>
        <fullName evidence="1">Uncharacterized protein</fullName>
    </submittedName>
</protein>
<dbReference type="AlphaFoldDB" id="A0A3P7MAL4"/>
<organism evidence="1 2">
    <name type="scientific">Dibothriocephalus latus</name>
    <name type="common">Fish tapeworm</name>
    <name type="synonym">Diphyllobothrium latum</name>
    <dbReference type="NCBI Taxonomy" id="60516"/>
    <lineage>
        <taxon>Eukaryota</taxon>
        <taxon>Metazoa</taxon>
        <taxon>Spiralia</taxon>
        <taxon>Lophotrochozoa</taxon>
        <taxon>Platyhelminthes</taxon>
        <taxon>Cestoda</taxon>
        <taxon>Eucestoda</taxon>
        <taxon>Diphyllobothriidea</taxon>
        <taxon>Diphyllobothriidae</taxon>
        <taxon>Dibothriocephalus</taxon>
    </lineage>
</organism>
<dbReference type="OrthoDB" id="8963429at2759"/>